<dbReference type="Proteomes" id="UP001221757">
    <property type="component" value="Unassembled WGS sequence"/>
</dbReference>
<comment type="subcellular location">
    <subcellularLocation>
        <location evidence="1">Cytoplasm</location>
    </subcellularLocation>
</comment>
<evidence type="ECO:0000313" key="5">
    <source>
        <dbReference type="Proteomes" id="UP001221757"/>
    </source>
</evidence>
<evidence type="ECO:0000256" key="3">
    <source>
        <dbReference type="SAM" id="MobiDB-lite"/>
    </source>
</evidence>
<protein>
    <submittedName>
        <fullName evidence="4">Uncharacterized protein</fullName>
    </submittedName>
</protein>
<dbReference type="GO" id="GO:0005737">
    <property type="term" value="C:cytoplasm"/>
    <property type="evidence" value="ECO:0007669"/>
    <property type="project" value="UniProtKB-SubCell"/>
</dbReference>
<sequence>MPISFQAADVDHLAFGPPASASGTLPFPPRHLRLGQVHARDPSYLVANLTQDLNELASERQILAGMPDDLGVLFVDAAKEKIQRQGGAGQIEERVARRKRDASLHQAPPDAPQELLVLSSGPELPPRTATPRQRRNVNPLRPSTSTYYYQAASGLPLFLHPLDIKILAHFASYAAFPAAITVRVDALAEGTVNNELRKRCKYLAHIPDGADVEANLAGVVGGSEGGLKDFEGALRMRAARRKEKGRKDERARVRAEKRERDVLVRWRRRSRAGGVGRVGPAELRGGGSFVGGGAYNVARRGGAAREEPEEDQRDMDAAWHELESSSEGALVQNQASGKQLDLYVV</sequence>
<dbReference type="GO" id="GO:0000976">
    <property type="term" value="F:transcription cis-regulatory region binding"/>
    <property type="evidence" value="ECO:0007669"/>
    <property type="project" value="TreeGrafter"/>
</dbReference>
<dbReference type="GO" id="GO:0045944">
    <property type="term" value="P:positive regulation of transcription by RNA polymerase II"/>
    <property type="evidence" value="ECO:0007669"/>
    <property type="project" value="TreeGrafter"/>
</dbReference>
<feature type="compositionally biased region" description="Basic and acidic residues" evidence="3">
    <location>
        <begin position="314"/>
        <end position="323"/>
    </location>
</feature>
<dbReference type="AlphaFoldDB" id="A0AAD7MAK5"/>
<organism evidence="4 5">
    <name type="scientific">Mycena rosella</name>
    <name type="common">Pink bonnet</name>
    <name type="synonym">Agaricus rosellus</name>
    <dbReference type="NCBI Taxonomy" id="1033263"/>
    <lineage>
        <taxon>Eukaryota</taxon>
        <taxon>Fungi</taxon>
        <taxon>Dikarya</taxon>
        <taxon>Basidiomycota</taxon>
        <taxon>Agaricomycotina</taxon>
        <taxon>Agaricomycetes</taxon>
        <taxon>Agaricomycetidae</taxon>
        <taxon>Agaricales</taxon>
        <taxon>Marasmiineae</taxon>
        <taxon>Mycenaceae</taxon>
        <taxon>Mycena</taxon>
    </lineage>
</organism>
<reference evidence="4" key="1">
    <citation type="submission" date="2023-03" db="EMBL/GenBank/DDBJ databases">
        <title>Massive genome expansion in bonnet fungi (Mycena s.s.) driven by repeated elements and novel gene families across ecological guilds.</title>
        <authorList>
            <consortium name="Lawrence Berkeley National Laboratory"/>
            <person name="Harder C.B."/>
            <person name="Miyauchi S."/>
            <person name="Viragh M."/>
            <person name="Kuo A."/>
            <person name="Thoen E."/>
            <person name="Andreopoulos B."/>
            <person name="Lu D."/>
            <person name="Skrede I."/>
            <person name="Drula E."/>
            <person name="Henrissat B."/>
            <person name="Morin E."/>
            <person name="Kohler A."/>
            <person name="Barry K."/>
            <person name="LaButti K."/>
            <person name="Morin E."/>
            <person name="Salamov A."/>
            <person name="Lipzen A."/>
            <person name="Mereny Z."/>
            <person name="Hegedus B."/>
            <person name="Baldrian P."/>
            <person name="Stursova M."/>
            <person name="Weitz H."/>
            <person name="Taylor A."/>
            <person name="Grigoriev I.V."/>
            <person name="Nagy L.G."/>
            <person name="Martin F."/>
            <person name="Kauserud H."/>
        </authorList>
    </citation>
    <scope>NUCLEOTIDE SEQUENCE</scope>
    <source>
        <strain evidence="4">CBHHK067</strain>
    </source>
</reference>
<proteinExistence type="predicted"/>
<evidence type="ECO:0000256" key="1">
    <source>
        <dbReference type="ARBA" id="ARBA00004496"/>
    </source>
</evidence>
<dbReference type="InterPro" id="IPR039739">
    <property type="entry name" value="MAG2/RNF10"/>
</dbReference>
<feature type="region of interest" description="Disordered" evidence="3">
    <location>
        <begin position="85"/>
        <end position="141"/>
    </location>
</feature>
<keyword evidence="5" id="KW-1185">Reference proteome</keyword>
<dbReference type="PANTHER" id="PTHR12983">
    <property type="entry name" value="RING FINGER 10 FAMILY MEMBER"/>
    <property type="match status" value="1"/>
</dbReference>
<dbReference type="EMBL" id="JARKIE010000004">
    <property type="protein sequence ID" value="KAJ7708146.1"/>
    <property type="molecule type" value="Genomic_DNA"/>
</dbReference>
<gene>
    <name evidence="4" type="ORF">B0H17DRAFT_1191638</name>
</gene>
<keyword evidence="2" id="KW-0963">Cytoplasm</keyword>
<evidence type="ECO:0000256" key="2">
    <source>
        <dbReference type="ARBA" id="ARBA00022490"/>
    </source>
</evidence>
<accession>A0AAD7MAK5</accession>
<name>A0AAD7MAK5_MYCRO</name>
<evidence type="ECO:0000313" key="4">
    <source>
        <dbReference type="EMBL" id="KAJ7708146.1"/>
    </source>
</evidence>
<feature type="region of interest" description="Disordered" evidence="3">
    <location>
        <begin position="300"/>
        <end position="333"/>
    </location>
</feature>
<dbReference type="PANTHER" id="PTHR12983:SF9">
    <property type="entry name" value="E3 UBIQUITIN-PROTEIN LIGASE RNF10"/>
    <property type="match status" value="1"/>
</dbReference>
<comment type="caution">
    <text evidence="4">The sequence shown here is derived from an EMBL/GenBank/DDBJ whole genome shotgun (WGS) entry which is preliminary data.</text>
</comment>